<dbReference type="AlphaFoldDB" id="A0A0W0WLK4"/>
<sequence length="210" mass="24513">MFSKRCPDILDYSLKNLESLTRKNKEKRIGNYIVSKTASNDLFTDFRHYSLQQSLSTGWKAYLSILPEQLSESYQSIVSILLKYEVLQFKFSDIPVMKAYLKKIKDNEDFVKDIERLYYGMQVSIYMQNGQECLFNEMLAEIEFALTEKNILPGIISSSDRTLGKYSSVRHQGTREYTSSQNAESYNPEKVYDPFIKLEDLQESIHRTSL</sequence>
<dbReference type="Gene3D" id="3.30.2430.10">
    <property type="entry name" value="phosphothreonine lyase"/>
    <property type="match status" value="1"/>
</dbReference>
<name>A0A0W0WLK4_9GAMM</name>
<dbReference type="InterPro" id="IPR038498">
    <property type="entry name" value="OspF/SpvC_sf"/>
</dbReference>
<protein>
    <submittedName>
        <fullName evidence="1">Uncharacterized protein</fullName>
    </submittedName>
</protein>
<dbReference type="PATRIC" id="fig|45070.6.peg.3000"/>
<dbReference type="EMBL" id="LNYO01000024">
    <property type="protein sequence ID" value="KTD33198.1"/>
    <property type="molecule type" value="Genomic_DNA"/>
</dbReference>
<evidence type="ECO:0000313" key="2">
    <source>
        <dbReference type="Proteomes" id="UP000054725"/>
    </source>
</evidence>
<gene>
    <name evidence="1" type="ORF">Lnau_2846</name>
</gene>
<dbReference type="RefSeq" id="WP_058505809.1">
    <property type="nucleotide sequence ID" value="NZ_CAAAIF010000003.1"/>
</dbReference>
<evidence type="ECO:0000313" key="1">
    <source>
        <dbReference type="EMBL" id="KTD33198.1"/>
    </source>
</evidence>
<proteinExistence type="predicted"/>
<reference evidence="1 2" key="1">
    <citation type="submission" date="2015-11" db="EMBL/GenBank/DDBJ databases">
        <title>Genomic analysis of 38 Legionella species identifies large and diverse effector repertoires.</title>
        <authorList>
            <person name="Burstein D."/>
            <person name="Amaro F."/>
            <person name="Zusman T."/>
            <person name="Lifshitz Z."/>
            <person name="Cohen O."/>
            <person name="Gilbert J.A."/>
            <person name="Pupko T."/>
            <person name="Shuman H.A."/>
            <person name="Segal G."/>
        </authorList>
    </citation>
    <scope>NUCLEOTIDE SEQUENCE [LARGE SCALE GENOMIC DNA]</scope>
    <source>
        <strain evidence="1 2">ATCC 49506</strain>
    </source>
</reference>
<organism evidence="1 2">
    <name type="scientific">Legionella nautarum</name>
    <dbReference type="NCBI Taxonomy" id="45070"/>
    <lineage>
        <taxon>Bacteria</taxon>
        <taxon>Pseudomonadati</taxon>
        <taxon>Pseudomonadota</taxon>
        <taxon>Gammaproteobacteria</taxon>
        <taxon>Legionellales</taxon>
        <taxon>Legionellaceae</taxon>
        <taxon>Legionella</taxon>
    </lineage>
</organism>
<comment type="caution">
    <text evidence="1">The sequence shown here is derived from an EMBL/GenBank/DDBJ whole genome shotgun (WGS) entry which is preliminary data.</text>
</comment>
<dbReference type="Proteomes" id="UP000054725">
    <property type="component" value="Unassembled WGS sequence"/>
</dbReference>
<accession>A0A0W0WLK4</accession>
<keyword evidence="2" id="KW-1185">Reference proteome</keyword>
<dbReference type="OrthoDB" id="5643032at2"/>